<organism evidence="3">
    <name type="scientific">marine sediment metagenome</name>
    <dbReference type="NCBI Taxonomy" id="412755"/>
    <lineage>
        <taxon>unclassified sequences</taxon>
        <taxon>metagenomes</taxon>
        <taxon>ecological metagenomes</taxon>
    </lineage>
</organism>
<accession>X0Y4D7</accession>
<feature type="domain" description="Aconitase A/isopropylmalate dehydratase small subunit swivel" evidence="2">
    <location>
        <begin position="32"/>
        <end position="99"/>
    </location>
</feature>
<evidence type="ECO:0000259" key="2">
    <source>
        <dbReference type="Pfam" id="PF00694"/>
    </source>
</evidence>
<dbReference type="SUPFAM" id="SSF52016">
    <property type="entry name" value="LeuD/IlvD-like"/>
    <property type="match status" value="1"/>
</dbReference>
<dbReference type="Pfam" id="PF00694">
    <property type="entry name" value="Aconitase_C"/>
    <property type="match status" value="1"/>
</dbReference>
<evidence type="ECO:0000313" key="3">
    <source>
        <dbReference type="EMBL" id="GAG43523.1"/>
    </source>
</evidence>
<dbReference type="GO" id="GO:0016829">
    <property type="term" value="F:lyase activity"/>
    <property type="evidence" value="ECO:0007669"/>
    <property type="project" value="UniProtKB-KW"/>
</dbReference>
<reference evidence="3" key="1">
    <citation type="journal article" date="2014" name="Front. Microbiol.">
        <title>High frequency of phylogenetically diverse reductive dehalogenase-homologous genes in deep subseafloor sedimentary metagenomes.</title>
        <authorList>
            <person name="Kawai M."/>
            <person name="Futagami T."/>
            <person name="Toyoda A."/>
            <person name="Takaki Y."/>
            <person name="Nishi S."/>
            <person name="Hori S."/>
            <person name="Arai W."/>
            <person name="Tsubouchi T."/>
            <person name="Morono Y."/>
            <person name="Uchiyama I."/>
            <person name="Ito T."/>
            <person name="Fujiyama A."/>
            <person name="Inagaki F."/>
            <person name="Takami H."/>
        </authorList>
    </citation>
    <scope>NUCLEOTIDE SEQUENCE</scope>
    <source>
        <strain evidence="3">Expedition CK06-06</strain>
    </source>
</reference>
<dbReference type="Gene3D" id="3.20.19.10">
    <property type="entry name" value="Aconitase, domain 4"/>
    <property type="match status" value="1"/>
</dbReference>
<name>X0Y4D7_9ZZZZ</name>
<dbReference type="InterPro" id="IPR000573">
    <property type="entry name" value="AconitaseA/IPMdHydase_ssu_swvl"/>
</dbReference>
<protein>
    <recommendedName>
        <fullName evidence="2">Aconitase A/isopropylmalate dehydratase small subunit swivel domain-containing protein</fullName>
    </recommendedName>
</protein>
<dbReference type="InterPro" id="IPR015928">
    <property type="entry name" value="Aconitase/3IPM_dehydase_swvl"/>
</dbReference>
<dbReference type="EMBL" id="BARS01056530">
    <property type="protein sequence ID" value="GAG43523.1"/>
    <property type="molecule type" value="Genomic_DNA"/>
</dbReference>
<sequence>DTDELFAGRFIMGGDETSKSQYQEFIARSGLSDVGHRENVPKDFLTKVAQGDIIVAEENFGIGSSRQQAAETLKFKGVQAVVADSIHRIFFRNFWNLGCPAIDLPGISAEFETGHEIVINLRGGAIKNLNTGKEFEFRLIIPSWFIDMVEAGGLIPYHKSLQNVKSKNKSAK</sequence>
<dbReference type="InterPro" id="IPR050075">
    <property type="entry name" value="LeuD"/>
</dbReference>
<evidence type="ECO:0000256" key="1">
    <source>
        <dbReference type="ARBA" id="ARBA00023239"/>
    </source>
</evidence>
<keyword evidence="1" id="KW-0456">Lyase</keyword>
<proteinExistence type="predicted"/>
<comment type="caution">
    <text evidence="3">The sequence shown here is derived from an EMBL/GenBank/DDBJ whole genome shotgun (WGS) entry which is preliminary data.</text>
</comment>
<gene>
    <name evidence="3" type="ORF">S01H1_83217</name>
</gene>
<dbReference type="PANTHER" id="PTHR43345">
    <property type="entry name" value="3-ISOPROPYLMALATE DEHYDRATASE SMALL SUBUNIT 2-RELATED-RELATED"/>
    <property type="match status" value="1"/>
</dbReference>
<dbReference type="PANTHER" id="PTHR43345:SF2">
    <property type="entry name" value="3-ISOPROPYLMALATE DEHYDRATASE SMALL SUBUNIT 1"/>
    <property type="match status" value="1"/>
</dbReference>
<feature type="non-terminal residue" evidence="3">
    <location>
        <position position="1"/>
    </location>
</feature>
<dbReference type="AlphaFoldDB" id="X0Y4D7"/>